<dbReference type="SFLD" id="SFLDF00365">
    <property type="entry name" value="thuricin_CD_(TrnCD-like)"/>
    <property type="match status" value="1"/>
</dbReference>
<dbReference type="Gene3D" id="3.20.20.70">
    <property type="entry name" value="Aldolase class I"/>
    <property type="match status" value="1"/>
</dbReference>
<organism evidence="7 8">
    <name type="scientific">Streptomyces celluloflavus</name>
    <dbReference type="NCBI Taxonomy" id="58344"/>
    <lineage>
        <taxon>Bacteria</taxon>
        <taxon>Bacillati</taxon>
        <taxon>Actinomycetota</taxon>
        <taxon>Actinomycetes</taxon>
        <taxon>Kitasatosporales</taxon>
        <taxon>Streptomycetaceae</taxon>
        <taxon>Streptomyces</taxon>
    </lineage>
</organism>
<dbReference type="InterPro" id="IPR050377">
    <property type="entry name" value="Radical_SAM_PqqE_MftC-like"/>
</dbReference>
<dbReference type="SUPFAM" id="SSF102114">
    <property type="entry name" value="Radical SAM enzymes"/>
    <property type="match status" value="1"/>
</dbReference>
<dbReference type="PANTHER" id="PTHR11228:SF7">
    <property type="entry name" value="PQQA PEPTIDE CYCLASE"/>
    <property type="match status" value="1"/>
</dbReference>
<keyword evidence="2" id="KW-0479">Metal-binding</keyword>
<feature type="region of interest" description="Disordered" evidence="5">
    <location>
        <begin position="293"/>
        <end position="328"/>
    </location>
</feature>
<name>A0ABW7R470_9ACTN</name>
<dbReference type="RefSeq" id="WP_367434148.1">
    <property type="nucleotide sequence ID" value="NZ_CP108413.1"/>
</dbReference>
<dbReference type="SFLD" id="SFLDS00029">
    <property type="entry name" value="Radical_SAM"/>
    <property type="match status" value="1"/>
</dbReference>
<evidence type="ECO:0000313" key="7">
    <source>
        <dbReference type="EMBL" id="MFH8582830.1"/>
    </source>
</evidence>
<accession>A0ABW7R470</accession>
<feature type="domain" description="Radical SAM core" evidence="6">
    <location>
        <begin position="4"/>
        <end position="215"/>
    </location>
</feature>
<dbReference type="InterPro" id="IPR007197">
    <property type="entry name" value="rSAM"/>
</dbReference>
<evidence type="ECO:0000313" key="8">
    <source>
        <dbReference type="Proteomes" id="UP001610990"/>
    </source>
</evidence>
<evidence type="ECO:0000259" key="6">
    <source>
        <dbReference type="PROSITE" id="PS51918"/>
    </source>
</evidence>
<evidence type="ECO:0000256" key="2">
    <source>
        <dbReference type="ARBA" id="ARBA00022723"/>
    </source>
</evidence>
<dbReference type="InterPro" id="IPR023885">
    <property type="entry name" value="4Fe4S-binding_SPASM_dom"/>
</dbReference>
<dbReference type="InterPro" id="IPR058240">
    <property type="entry name" value="rSAM_sf"/>
</dbReference>
<evidence type="ECO:0000256" key="4">
    <source>
        <dbReference type="ARBA" id="ARBA00023014"/>
    </source>
</evidence>
<dbReference type="Pfam" id="PF04055">
    <property type="entry name" value="Radical_SAM"/>
    <property type="match status" value="1"/>
</dbReference>
<dbReference type="PROSITE" id="PS51918">
    <property type="entry name" value="RADICAL_SAM"/>
    <property type="match status" value="1"/>
</dbReference>
<evidence type="ECO:0000256" key="1">
    <source>
        <dbReference type="ARBA" id="ARBA00022691"/>
    </source>
</evidence>
<evidence type="ECO:0000256" key="3">
    <source>
        <dbReference type="ARBA" id="ARBA00023004"/>
    </source>
</evidence>
<dbReference type="CDD" id="cd21109">
    <property type="entry name" value="SPASM"/>
    <property type="match status" value="1"/>
</dbReference>
<dbReference type="InterPro" id="IPR013785">
    <property type="entry name" value="Aldolase_TIM"/>
</dbReference>
<comment type="caution">
    <text evidence="7">The sequence shown here is derived from an EMBL/GenBank/DDBJ whole genome shotgun (WGS) entry which is preliminary data.</text>
</comment>
<sequence length="328" mass="35656">MALLAAPQFVWLEITGFCNLNCRHCYADSSPQGDHGTMTPEDWFRSIDELAVLGARHCQFIGGEPTLHPDFPGLVRHARARNMQVEVFSNLTHLTDEAWAALRLTGVSLAFSYYSDDPGDHDDVTANRGAHRRTRANVEKAREYGIPLRGAVINVLKGQRGREGRRDLLDVGIRDVRTDKIRPFGRGANGAAPDIRKLCGRCGRNKMAISPNGDVWPCVFARWMPVGNVREQSIREIYHGVAMQGARAELAHTFPEKAQAGGDPSCLPDCGPSFETCAPQLACAPDAVCGPTGESGGSGDSARRLTPPITSPHRSVRYRSPGVAGTDC</sequence>
<protein>
    <submittedName>
        <fullName evidence="7">Radical SAM/SPASM domain-containing protein</fullName>
    </submittedName>
</protein>
<dbReference type="Proteomes" id="UP001610990">
    <property type="component" value="Unassembled WGS sequence"/>
</dbReference>
<keyword evidence="8" id="KW-1185">Reference proteome</keyword>
<reference evidence="7 8" key="1">
    <citation type="submission" date="2024-10" db="EMBL/GenBank/DDBJ databases">
        <title>The Natural Products Discovery Center: Release of the First 8490 Sequenced Strains for Exploring Actinobacteria Biosynthetic Diversity.</title>
        <authorList>
            <person name="Kalkreuter E."/>
            <person name="Kautsar S.A."/>
            <person name="Yang D."/>
            <person name="Bader C.D."/>
            <person name="Teijaro C.N."/>
            <person name="Fluegel L."/>
            <person name="Davis C.M."/>
            <person name="Simpson J.R."/>
            <person name="Lauterbach L."/>
            <person name="Steele A.D."/>
            <person name="Gui C."/>
            <person name="Meng S."/>
            <person name="Li G."/>
            <person name="Viehrig K."/>
            <person name="Ye F."/>
            <person name="Su P."/>
            <person name="Kiefer A.F."/>
            <person name="Nichols A."/>
            <person name="Cepeda A.J."/>
            <person name="Yan W."/>
            <person name="Fan B."/>
            <person name="Jiang Y."/>
            <person name="Adhikari A."/>
            <person name="Zheng C.-J."/>
            <person name="Schuster L."/>
            <person name="Cowan T.M."/>
            <person name="Smanski M.J."/>
            <person name="Chevrette M.G."/>
            <person name="De Carvalho L.P.S."/>
            <person name="Shen B."/>
        </authorList>
    </citation>
    <scope>NUCLEOTIDE SEQUENCE [LARGE SCALE GENOMIC DNA]</scope>
    <source>
        <strain evidence="7 8">NPDC018013</strain>
    </source>
</reference>
<keyword evidence="3" id="KW-0408">Iron</keyword>
<evidence type="ECO:0000256" key="5">
    <source>
        <dbReference type="SAM" id="MobiDB-lite"/>
    </source>
</evidence>
<keyword evidence="1" id="KW-0949">S-adenosyl-L-methionine</keyword>
<keyword evidence="4" id="KW-0411">Iron-sulfur</keyword>
<dbReference type="SFLD" id="SFLDG01067">
    <property type="entry name" value="SPASM/twitch_domain_containing"/>
    <property type="match status" value="1"/>
</dbReference>
<dbReference type="CDD" id="cd01335">
    <property type="entry name" value="Radical_SAM"/>
    <property type="match status" value="1"/>
</dbReference>
<dbReference type="Pfam" id="PF13186">
    <property type="entry name" value="SPASM"/>
    <property type="match status" value="1"/>
</dbReference>
<gene>
    <name evidence="7" type="ORF">ACH4GP_00335</name>
</gene>
<dbReference type="PANTHER" id="PTHR11228">
    <property type="entry name" value="RADICAL SAM DOMAIN PROTEIN"/>
    <property type="match status" value="1"/>
</dbReference>
<dbReference type="SFLD" id="SFLDG01216">
    <property type="entry name" value="thioether_bond_formation_requi"/>
    <property type="match status" value="1"/>
</dbReference>
<dbReference type="SFLD" id="SFLDG01386">
    <property type="entry name" value="main_SPASM_domain-containing"/>
    <property type="match status" value="1"/>
</dbReference>
<proteinExistence type="predicted"/>
<dbReference type="EMBL" id="JBIRGH010000001">
    <property type="protein sequence ID" value="MFH8582830.1"/>
    <property type="molecule type" value="Genomic_DNA"/>
</dbReference>